<sequence length="101" mass="11327">MERMVCVSTRTQATCQPIRSPLNPFRFSTTQASRASRPSVTVTFGIGSAKCGIRDSLAKSSLMLMIPLFSIVRDFLPSTAGLWWISRMNRILTRLINMLTM</sequence>
<accession>A0A8D9B9P0</accession>
<proteinExistence type="predicted"/>
<name>A0A8D9B9P0_9HEMI</name>
<evidence type="ECO:0000313" key="1">
    <source>
        <dbReference type="EMBL" id="CAG6779140.1"/>
    </source>
</evidence>
<protein>
    <submittedName>
        <fullName evidence="1">Uncharacterized protein</fullName>
    </submittedName>
</protein>
<organism evidence="1">
    <name type="scientific">Cacopsylla melanoneura</name>
    <dbReference type="NCBI Taxonomy" id="428564"/>
    <lineage>
        <taxon>Eukaryota</taxon>
        <taxon>Metazoa</taxon>
        <taxon>Ecdysozoa</taxon>
        <taxon>Arthropoda</taxon>
        <taxon>Hexapoda</taxon>
        <taxon>Insecta</taxon>
        <taxon>Pterygota</taxon>
        <taxon>Neoptera</taxon>
        <taxon>Paraneoptera</taxon>
        <taxon>Hemiptera</taxon>
        <taxon>Sternorrhyncha</taxon>
        <taxon>Psylloidea</taxon>
        <taxon>Psyllidae</taxon>
        <taxon>Psyllinae</taxon>
        <taxon>Cacopsylla</taxon>
    </lineage>
</organism>
<reference evidence="1" key="1">
    <citation type="submission" date="2021-05" db="EMBL/GenBank/DDBJ databases">
        <authorList>
            <person name="Alioto T."/>
            <person name="Alioto T."/>
            <person name="Gomez Garrido J."/>
        </authorList>
    </citation>
    <scope>NUCLEOTIDE SEQUENCE</scope>
</reference>
<dbReference type="EMBL" id="HBUF01612912">
    <property type="protein sequence ID" value="CAG6779140.1"/>
    <property type="molecule type" value="Transcribed_RNA"/>
</dbReference>
<dbReference type="AlphaFoldDB" id="A0A8D9B9P0"/>